<evidence type="ECO:0000256" key="1">
    <source>
        <dbReference type="SAM" id="MobiDB-lite"/>
    </source>
</evidence>
<dbReference type="SUPFAM" id="SSF56219">
    <property type="entry name" value="DNase I-like"/>
    <property type="match status" value="1"/>
</dbReference>
<evidence type="ECO:0000313" key="4">
    <source>
        <dbReference type="EMBL" id="CAF1455931.1"/>
    </source>
</evidence>
<dbReference type="PANTHER" id="PTHR12121:SF34">
    <property type="entry name" value="PROTEIN ANGEL"/>
    <property type="match status" value="1"/>
</dbReference>
<dbReference type="OrthoDB" id="10253982at2759"/>
<dbReference type="EMBL" id="CAJNOM010000470">
    <property type="protein sequence ID" value="CAF1455931.1"/>
    <property type="molecule type" value="Genomic_DNA"/>
</dbReference>
<proteinExistence type="predicted"/>
<dbReference type="EMBL" id="CAJNOI010000215">
    <property type="protein sequence ID" value="CAF1189180.1"/>
    <property type="molecule type" value="Genomic_DNA"/>
</dbReference>
<dbReference type="InterPro" id="IPR050410">
    <property type="entry name" value="CCR4/nocturin_mRNA_transcr"/>
</dbReference>
<dbReference type="PANTHER" id="PTHR12121">
    <property type="entry name" value="CARBON CATABOLITE REPRESSOR PROTEIN 4"/>
    <property type="match status" value="1"/>
</dbReference>
<dbReference type="Pfam" id="PF03372">
    <property type="entry name" value="Exo_endo_phos"/>
    <property type="match status" value="1"/>
</dbReference>
<sequence>MSNYNMRRPRSYYQNTLPQSNMYQTPDLHHQNDNEIDQTSPLPLLVPSFQQHSYPKPTEGSYRQPSIPHHHHLEKHLPHRIWSNTIYQEYFRKDHHQHFKFHIVCYNILAQTLLEDNSFLYQHCFKNNLKWYRRKDRLLRELLRQDADILCLQEMQKDHYENEFQPILKQQGYDSIYVKRTGDKYDGCCLFYRINRLKLIQSKTVSFYQKDIRILDKDNCGLIALFQPLSPNATADDLFCVATTHLLFSPKRGDIKLAQTQYFLAEIDRLATNHTDINSYYPIILCGDFNAQPQSPLIEFILNRYIKYDTYRCIEISGQTPDSSMKNRFSYPLPSRELLPLTFVTSDCRIPTENSNVSFHTRSEQQSSTILTHNKQFTSVYDAKDCSDVTTNSGDESKLVDFIFYTQPDDDPYRLNLLSRFDLYKQNHMIDIHMPNHQFASDHFLLGAKFALKLRNK</sequence>
<dbReference type="Gene3D" id="3.60.10.10">
    <property type="entry name" value="Endonuclease/exonuclease/phosphatase"/>
    <property type="match status" value="1"/>
</dbReference>
<dbReference type="Proteomes" id="UP000663832">
    <property type="component" value="Unassembled WGS sequence"/>
</dbReference>
<protein>
    <recommendedName>
        <fullName evidence="2">Endonuclease/exonuclease/phosphatase domain-containing protein</fullName>
    </recommendedName>
</protein>
<accession>A0A814VJA4</accession>
<dbReference type="InterPro" id="IPR005135">
    <property type="entry name" value="Endo/exonuclease/phosphatase"/>
</dbReference>
<feature type="region of interest" description="Disordered" evidence="1">
    <location>
        <begin position="1"/>
        <end position="40"/>
    </location>
</feature>
<dbReference type="InterPro" id="IPR036691">
    <property type="entry name" value="Endo/exonu/phosph_ase_sf"/>
</dbReference>
<feature type="compositionally biased region" description="Polar residues" evidence="1">
    <location>
        <begin position="12"/>
        <end position="24"/>
    </location>
</feature>
<organism evidence="3 6">
    <name type="scientific">Adineta steineri</name>
    <dbReference type="NCBI Taxonomy" id="433720"/>
    <lineage>
        <taxon>Eukaryota</taxon>
        <taxon>Metazoa</taxon>
        <taxon>Spiralia</taxon>
        <taxon>Gnathifera</taxon>
        <taxon>Rotifera</taxon>
        <taxon>Eurotatoria</taxon>
        <taxon>Bdelloidea</taxon>
        <taxon>Adinetida</taxon>
        <taxon>Adinetidae</taxon>
        <taxon>Adineta</taxon>
    </lineage>
</organism>
<dbReference type="Proteomes" id="UP000663877">
    <property type="component" value="Unassembled WGS sequence"/>
</dbReference>
<comment type="caution">
    <text evidence="3">The sequence shown here is derived from an EMBL/GenBank/DDBJ whole genome shotgun (WGS) entry which is preliminary data.</text>
</comment>
<reference evidence="3" key="1">
    <citation type="submission" date="2021-02" db="EMBL/GenBank/DDBJ databases">
        <authorList>
            <person name="Nowell W R."/>
        </authorList>
    </citation>
    <scope>NUCLEOTIDE SEQUENCE</scope>
</reference>
<gene>
    <name evidence="3" type="ORF">BJG266_LOCUS26231</name>
    <name evidence="4" type="ORF">QVE165_LOCUS40609</name>
</gene>
<dbReference type="GO" id="GO:0000175">
    <property type="term" value="F:3'-5'-RNA exonuclease activity"/>
    <property type="evidence" value="ECO:0007669"/>
    <property type="project" value="TreeGrafter"/>
</dbReference>
<dbReference type="AlphaFoldDB" id="A0A814VJA4"/>
<feature type="domain" description="Endonuclease/exonuclease/phosphatase" evidence="2">
    <location>
        <begin position="125"/>
        <end position="407"/>
    </location>
</feature>
<evidence type="ECO:0000259" key="2">
    <source>
        <dbReference type="Pfam" id="PF03372"/>
    </source>
</evidence>
<evidence type="ECO:0000313" key="6">
    <source>
        <dbReference type="Proteomes" id="UP000663877"/>
    </source>
</evidence>
<evidence type="ECO:0000313" key="5">
    <source>
        <dbReference type="Proteomes" id="UP000663832"/>
    </source>
</evidence>
<keyword evidence="5" id="KW-1185">Reference proteome</keyword>
<evidence type="ECO:0000313" key="3">
    <source>
        <dbReference type="EMBL" id="CAF1189180.1"/>
    </source>
</evidence>
<name>A0A814VJA4_9BILA</name>